<dbReference type="InterPro" id="IPR006615">
    <property type="entry name" value="Pept_C19_DUSP"/>
</dbReference>
<dbReference type="InterPro" id="IPR028889">
    <property type="entry name" value="USP"/>
</dbReference>
<dbReference type="GO" id="GO:0004843">
    <property type="term" value="F:cysteine-type deubiquitinase activity"/>
    <property type="evidence" value="ECO:0007669"/>
    <property type="project" value="InterPro"/>
</dbReference>
<dbReference type="eggNOG" id="KOG1870">
    <property type="taxonomic scope" value="Eukaryota"/>
</dbReference>
<dbReference type="Gene3D" id="3.30.2230.10">
    <property type="entry name" value="DUSP-like"/>
    <property type="match status" value="1"/>
</dbReference>
<name>A2EZD3_TRIV3</name>
<dbReference type="SUPFAM" id="SSF143791">
    <property type="entry name" value="DUSP-like"/>
    <property type="match status" value="1"/>
</dbReference>
<evidence type="ECO:0000313" key="4">
    <source>
        <dbReference type="Proteomes" id="UP000001542"/>
    </source>
</evidence>
<feature type="domain" description="USP" evidence="1">
    <location>
        <begin position="221"/>
        <end position="735"/>
    </location>
</feature>
<dbReference type="SUPFAM" id="SSF54001">
    <property type="entry name" value="Cysteine proteinases"/>
    <property type="match status" value="1"/>
</dbReference>
<dbReference type="PROSITE" id="PS50235">
    <property type="entry name" value="USP_3"/>
    <property type="match status" value="1"/>
</dbReference>
<dbReference type="OrthoDB" id="292964at2759"/>
<dbReference type="InterPro" id="IPR001394">
    <property type="entry name" value="Peptidase_C19_UCH"/>
</dbReference>
<dbReference type="InterPro" id="IPR018200">
    <property type="entry name" value="USP_CS"/>
</dbReference>
<organism evidence="3 4">
    <name type="scientific">Trichomonas vaginalis (strain ATCC PRA-98 / G3)</name>
    <dbReference type="NCBI Taxonomy" id="412133"/>
    <lineage>
        <taxon>Eukaryota</taxon>
        <taxon>Metamonada</taxon>
        <taxon>Parabasalia</taxon>
        <taxon>Trichomonadida</taxon>
        <taxon>Trichomonadidae</taxon>
        <taxon>Trichomonas</taxon>
    </lineage>
</organism>
<dbReference type="GO" id="GO:0007032">
    <property type="term" value="P:endosome organization"/>
    <property type="evidence" value="ECO:0000318"/>
    <property type="project" value="GO_Central"/>
</dbReference>
<dbReference type="VEuPathDB" id="TrichDB:TVAGG3_0588010"/>
<dbReference type="Pfam" id="PF06337">
    <property type="entry name" value="DUSP"/>
    <property type="match status" value="1"/>
</dbReference>
<dbReference type="InParanoid" id="A2EZD3"/>
<evidence type="ECO:0000259" key="1">
    <source>
        <dbReference type="PROSITE" id="PS50235"/>
    </source>
</evidence>
<dbReference type="InterPro" id="IPR038765">
    <property type="entry name" value="Papain-like_cys_pep_sf"/>
</dbReference>
<dbReference type="SMR" id="A2EZD3"/>
<keyword evidence="3" id="KW-0378">Hydrolase</keyword>
<dbReference type="PANTHER" id="PTHR21646">
    <property type="entry name" value="UBIQUITIN CARBOXYL-TERMINAL HYDROLASE"/>
    <property type="match status" value="1"/>
</dbReference>
<dbReference type="STRING" id="5722.A2EZD3"/>
<dbReference type="KEGG" id="tva:4759785"/>
<gene>
    <name evidence="3" type="ORF">TVAG_430950</name>
</gene>
<evidence type="ECO:0000313" key="3">
    <source>
        <dbReference type="EMBL" id="EAY01954.1"/>
    </source>
</evidence>
<accession>A2EZD3</accession>
<dbReference type="Gene3D" id="3.90.70.10">
    <property type="entry name" value="Cysteine proteinases"/>
    <property type="match status" value="2"/>
</dbReference>
<dbReference type="PANTHER" id="PTHR21646:SF46">
    <property type="entry name" value="UBIQUITIN CARBOXYL-TERMINAL HYDROLASE"/>
    <property type="match status" value="1"/>
</dbReference>
<proteinExistence type="predicted"/>
<dbReference type="Pfam" id="PF00443">
    <property type="entry name" value="UCH"/>
    <property type="match status" value="1"/>
</dbReference>
<protein>
    <submittedName>
        <fullName evidence="3">Clan CA, family C19, ubiquitin hydrolase-like cysteine peptidase</fullName>
    </submittedName>
</protein>
<dbReference type="GO" id="GO:0007265">
    <property type="term" value="P:Ras protein signal transduction"/>
    <property type="evidence" value="ECO:0000318"/>
    <property type="project" value="GO_Central"/>
</dbReference>
<dbReference type="EMBL" id="DS113551">
    <property type="protein sequence ID" value="EAY01954.1"/>
    <property type="molecule type" value="Genomic_DNA"/>
</dbReference>
<dbReference type="PROSITE" id="PS00972">
    <property type="entry name" value="USP_1"/>
    <property type="match status" value="1"/>
</dbReference>
<keyword evidence="4" id="KW-1185">Reference proteome</keyword>
<reference evidence="3" key="2">
    <citation type="journal article" date="2007" name="Science">
        <title>Draft genome sequence of the sexually transmitted pathogen Trichomonas vaginalis.</title>
        <authorList>
            <person name="Carlton J.M."/>
            <person name="Hirt R.P."/>
            <person name="Silva J.C."/>
            <person name="Delcher A.L."/>
            <person name="Schatz M."/>
            <person name="Zhao Q."/>
            <person name="Wortman J.R."/>
            <person name="Bidwell S.L."/>
            <person name="Alsmark U.C.M."/>
            <person name="Besteiro S."/>
            <person name="Sicheritz-Ponten T."/>
            <person name="Noel C.J."/>
            <person name="Dacks J.B."/>
            <person name="Foster P.G."/>
            <person name="Simillion C."/>
            <person name="Van de Peer Y."/>
            <person name="Miranda-Saavedra D."/>
            <person name="Barton G.J."/>
            <person name="Westrop G.D."/>
            <person name="Mueller S."/>
            <person name="Dessi D."/>
            <person name="Fiori P.L."/>
            <person name="Ren Q."/>
            <person name="Paulsen I."/>
            <person name="Zhang H."/>
            <person name="Bastida-Corcuera F.D."/>
            <person name="Simoes-Barbosa A."/>
            <person name="Brown M.T."/>
            <person name="Hayes R.D."/>
            <person name="Mukherjee M."/>
            <person name="Okumura C.Y."/>
            <person name="Schneider R."/>
            <person name="Smith A.J."/>
            <person name="Vanacova S."/>
            <person name="Villalvazo M."/>
            <person name="Haas B.J."/>
            <person name="Pertea M."/>
            <person name="Feldblyum T.V."/>
            <person name="Utterback T.R."/>
            <person name="Shu C.L."/>
            <person name="Osoegawa K."/>
            <person name="de Jong P.J."/>
            <person name="Hrdy I."/>
            <person name="Horvathova L."/>
            <person name="Zubacova Z."/>
            <person name="Dolezal P."/>
            <person name="Malik S.B."/>
            <person name="Logsdon J.M. Jr."/>
            <person name="Henze K."/>
            <person name="Gupta A."/>
            <person name="Wang C.C."/>
            <person name="Dunne R.L."/>
            <person name="Upcroft J.A."/>
            <person name="Upcroft P."/>
            <person name="White O."/>
            <person name="Salzberg S.L."/>
            <person name="Tang P."/>
            <person name="Chiu C.-H."/>
            <person name="Lee Y.-S."/>
            <person name="Embley T.M."/>
            <person name="Coombs G.H."/>
            <person name="Mottram J.C."/>
            <person name="Tachezy J."/>
            <person name="Fraser-Liggett C.M."/>
            <person name="Johnson P.J."/>
        </authorList>
    </citation>
    <scope>NUCLEOTIDE SEQUENCE [LARGE SCALE GENOMIC DNA]</scope>
    <source>
        <strain evidence="3">G3</strain>
    </source>
</reference>
<dbReference type="VEuPathDB" id="TrichDB:TVAG_430950"/>
<dbReference type="eggNOG" id="KOG1868">
    <property type="taxonomic scope" value="Eukaryota"/>
</dbReference>
<dbReference type="RefSeq" id="XP_001314464.1">
    <property type="nucleotide sequence ID" value="XM_001314443.1"/>
</dbReference>
<dbReference type="InterPro" id="IPR050185">
    <property type="entry name" value="Ub_carboxyl-term_hydrolase"/>
</dbReference>
<dbReference type="InterPro" id="IPR035927">
    <property type="entry name" value="DUSP-like_sf"/>
</dbReference>
<dbReference type="Proteomes" id="UP000001542">
    <property type="component" value="Unassembled WGS sequence"/>
</dbReference>
<feature type="domain" description="DUSP" evidence="2">
    <location>
        <begin position="1"/>
        <end position="102"/>
    </location>
</feature>
<dbReference type="GO" id="GO:0016579">
    <property type="term" value="P:protein deubiquitination"/>
    <property type="evidence" value="ECO:0007669"/>
    <property type="project" value="InterPro"/>
</dbReference>
<sequence length="736" mass="84790">MENWDIKEIYREFRHLYETAQPKVDEPWYAIDGKWIAKFNLAAKRNKNDFKQPISNTRLLKSKYIHRNLLMPSDFMVIPESAWKYLDSKFTAGPEYKIPVFLNPKTQIAELLVYLPQISVTYKGETKVLHFNYYLTYYDLLKEACSQFNLPINDCELLKEDVKSGSGQVTLNNIIAVDDKSISQSYHINYKGKDQPSALENNKFKFSKLFSRIPSNRQGLVGFVNRANICFFNSIMQCLVHTTPLVSYVLSENFKKDLNGKPDKVKEADLFRDYMNQIWSSRSSKMDLYDLSLKFQISTIEFRQEDSHELLQKVFEDLIEATNTGTRKTIAISESSDQSSEKSTADKFINEFRIANKTPIADMVYHFTKNEYICSNCHKSDIKFENGWVLFAPIPESTINLTIVPAGTFSTPIKISVPVPQNPSYNSYVFSVKTVVQTSYKLVFSLNGKFVIPTKNANYIVYEIPDTEDALTLLNIEVADGHQFVPMVSRTSFNYDMLLAKLWSDKPQPPNKEIEENMTFNPKRLFDSKRYELIIPNDYTLNQDYYQMGLKLTNEPIVAILNQTEIYGEKGFTWNKLTEITDAGNVYKDLSVDDCLKEMLSDTVVEDKKCPFCGNKCKATLRSSLYKTPEILIIVLKRFSSVSGILTKIDNKVDVPLELTIGGQEWCKDMEQEKYNLYAVSNHLSSVATFGHYTAVVKHSQTGQWYIANDENISVYDSINENMINKSYVLFYQKSK</sequence>
<dbReference type="PROSITE" id="PS51283">
    <property type="entry name" value="DUSP"/>
    <property type="match status" value="1"/>
</dbReference>
<dbReference type="AlphaFoldDB" id="A2EZD3"/>
<reference evidence="3" key="1">
    <citation type="submission" date="2006-10" db="EMBL/GenBank/DDBJ databases">
        <authorList>
            <person name="Amadeo P."/>
            <person name="Zhao Q."/>
            <person name="Wortman J."/>
            <person name="Fraser-Liggett C."/>
            <person name="Carlton J."/>
        </authorList>
    </citation>
    <scope>NUCLEOTIDE SEQUENCE</scope>
    <source>
        <strain evidence="3">G3</strain>
    </source>
</reference>
<evidence type="ECO:0000259" key="2">
    <source>
        <dbReference type="PROSITE" id="PS51283"/>
    </source>
</evidence>